<comment type="subcellular location">
    <subcellularLocation>
        <location evidence="1">Membrane</location>
        <topology evidence="1">Multi-pass membrane protein</topology>
    </subcellularLocation>
</comment>
<feature type="transmembrane region" description="Helical" evidence="3">
    <location>
        <begin position="131"/>
        <end position="152"/>
    </location>
</feature>
<feature type="transmembrane region" description="Helical" evidence="3">
    <location>
        <begin position="72"/>
        <end position="94"/>
    </location>
</feature>
<feature type="transmembrane region" description="Helical" evidence="3">
    <location>
        <begin position="263"/>
        <end position="282"/>
    </location>
</feature>
<dbReference type="InterPro" id="IPR050327">
    <property type="entry name" value="Proton-linked_MCT"/>
</dbReference>
<evidence type="ECO:0000256" key="1">
    <source>
        <dbReference type="ARBA" id="ARBA00004141"/>
    </source>
</evidence>
<comment type="caution">
    <text evidence="5">The sequence shown here is derived from an EMBL/GenBank/DDBJ whole genome shotgun (WGS) entry which is preliminary data.</text>
</comment>
<dbReference type="Pfam" id="PF07690">
    <property type="entry name" value="MFS_1"/>
    <property type="match status" value="1"/>
</dbReference>
<feature type="domain" description="Major facilitator superfamily (MFS) profile" evidence="4">
    <location>
        <begin position="230"/>
        <end position="417"/>
    </location>
</feature>
<feature type="transmembrane region" description="Helical" evidence="3">
    <location>
        <begin position="387"/>
        <end position="405"/>
    </location>
</feature>
<feature type="transmembrane region" description="Helical" evidence="3">
    <location>
        <begin position="32"/>
        <end position="52"/>
    </location>
</feature>
<feature type="transmembrane region" description="Helical" evidence="3">
    <location>
        <begin position="294"/>
        <end position="314"/>
    </location>
</feature>
<feature type="transmembrane region" description="Helical" evidence="3">
    <location>
        <begin position="320"/>
        <end position="343"/>
    </location>
</feature>
<proteinExistence type="inferred from homology"/>
<dbReference type="Proteomes" id="UP001172102">
    <property type="component" value="Unassembled WGS sequence"/>
</dbReference>
<dbReference type="Gene3D" id="1.20.1250.20">
    <property type="entry name" value="MFS general substrate transporter like domains"/>
    <property type="match status" value="2"/>
</dbReference>
<dbReference type="CDD" id="cd17352">
    <property type="entry name" value="MFS_MCT_SLC16"/>
    <property type="match status" value="1"/>
</dbReference>
<evidence type="ECO:0000256" key="2">
    <source>
        <dbReference type="ARBA" id="ARBA00006727"/>
    </source>
</evidence>
<evidence type="ECO:0000259" key="4">
    <source>
        <dbReference type="PROSITE" id="PS50850"/>
    </source>
</evidence>
<dbReference type="InterPro" id="IPR020846">
    <property type="entry name" value="MFS_dom"/>
</dbReference>
<dbReference type="GO" id="GO:0016020">
    <property type="term" value="C:membrane"/>
    <property type="evidence" value="ECO:0007669"/>
    <property type="project" value="UniProtKB-SubCell"/>
</dbReference>
<sequence>MKRKHNAPLDIESEDFHPVDPTAYPEGGLRSWLVAGGTAGILFCTLGYSNSFGVFQAYYTQNQLRDYAADDISWIGAIQVFLVFALGIIGGPVFDRYGAWVIKPAAVIYLVSVMLTASCTTYWQFILVQGILSGVSNSLLMFPSMAATPQYFHKRRGAAMGLAIAGSSLGAIVFPIVLSQLLERVGFAWAVRTCGFIMIPILAFSAMTVKARLPPRKSRLFIWTAFKSSRYAFLTGAVFCMFMGMFVPLFYLPSYGISQGMDATVAFYLIALINASSIPGRILPGVLGDKFGSINSLITAGLLTAIIIFCWPTATTTSGIIVYSLGFGITSGAIISAGSVVFTHCASDPKDIGTYMGMGISLAAFAVLVGPPINGALLHRYDGYKEVSVFSGTMCASGVVLAFLAKHNAEEGIWGRV</sequence>
<dbReference type="AlphaFoldDB" id="A0AA40DI47"/>
<feature type="transmembrane region" description="Helical" evidence="3">
    <location>
        <begin position="159"/>
        <end position="181"/>
    </location>
</feature>
<accession>A0AA40DI47</accession>
<gene>
    <name evidence="5" type="ORF">B0H67DRAFT_604519</name>
</gene>
<feature type="transmembrane region" description="Helical" evidence="3">
    <location>
        <begin position="355"/>
        <end position="375"/>
    </location>
</feature>
<feature type="transmembrane region" description="Helical" evidence="3">
    <location>
        <begin position="187"/>
        <end position="209"/>
    </location>
</feature>
<keyword evidence="6" id="KW-1185">Reference proteome</keyword>
<dbReference type="EMBL" id="JAUKUA010000009">
    <property type="protein sequence ID" value="KAK0702186.1"/>
    <property type="molecule type" value="Genomic_DNA"/>
</dbReference>
<keyword evidence="3" id="KW-1133">Transmembrane helix</keyword>
<name>A0AA40DI47_9PEZI</name>
<keyword evidence="3" id="KW-0812">Transmembrane</keyword>
<reference evidence="5" key="1">
    <citation type="submission" date="2023-06" db="EMBL/GenBank/DDBJ databases">
        <title>Genome-scale phylogeny and comparative genomics of the fungal order Sordariales.</title>
        <authorList>
            <consortium name="Lawrence Berkeley National Laboratory"/>
            <person name="Hensen N."/>
            <person name="Bonometti L."/>
            <person name="Westerberg I."/>
            <person name="Brannstrom I.O."/>
            <person name="Guillou S."/>
            <person name="Cros-Aarteil S."/>
            <person name="Calhoun S."/>
            <person name="Haridas S."/>
            <person name="Kuo A."/>
            <person name="Mondo S."/>
            <person name="Pangilinan J."/>
            <person name="Riley R."/>
            <person name="Labutti K."/>
            <person name="Andreopoulos B."/>
            <person name="Lipzen A."/>
            <person name="Chen C."/>
            <person name="Yanf M."/>
            <person name="Daum C."/>
            <person name="Ng V."/>
            <person name="Clum A."/>
            <person name="Steindorff A."/>
            <person name="Ohm R."/>
            <person name="Martin F."/>
            <person name="Silar P."/>
            <person name="Natvig D."/>
            <person name="Lalanne C."/>
            <person name="Gautier V."/>
            <person name="Ament-Velasquez S.L."/>
            <person name="Kruys A."/>
            <person name="Hutchinson M.I."/>
            <person name="Powell A.J."/>
            <person name="Barry K."/>
            <person name="Miller A.N."/>
            <person name="Grigoriev I.V."/>
            <person name="Debuchy R."/>
            <person name="Gladieux P."/>
            <person name="Thoren M.H."/>
            <person name="Johannesson H."/>
        </authorList>
    </citation>
    <scope>NUCLEOTIDE SEQUENCE</scope>
    <source>
        <strain evidence="5">SMH4607-1</strain>
    </source>
</reference>
<keyword evidence="3" id="KW-0472">Membrane</keyword>
<dbReference type="GO" id="GO:0022857">
    <property type="term" value="F:transmembrane transporter activity"/>
    <property type="evidence" value="ECO:0007669"/>
    <property type="project" value="InterPro"/>
</dbReference>
<dbReference type="PROSITE" id="PS50850">
    <property type="entry name" value="MFS"/>
    <property type="match status" value="1"/>
</dbReference>
<evidence type="ECO:0000313" key="5">
    <source>
        <dbReference type="EMBL" id="KAK0702186.1"/>
    </source>
</evidence>
<dbReference type="PANTHER" id="PTHR11360:SF319">
    <property type="entry name" value="MAJOR FACILITATOR SUPERFAMILY (MFS) PROFILE DOMAIN-CONTAINING PROTEIN"/>
    <property type="match status" value="1"/>
</dbReference>
<evidence type="ECO:0000256" key="3">
    <source>
        <dbReference type="SAM" id="Phobius"/>
    </source>
</evidence>
<dbReference type="InterPro" id="IPR011701">
    <property type="entry name" value="MFS"/>
</dbReference>
<protein>
    <submittedName>
        <fullName evidence="5">Major facilitator superfamily domain-containing protein</fullName>
    </submittedName>
</protein>
<evidence type="ECO:0000313" key="6">
    <source>
        <dbReference type="Proteomes" id="UP001172102"/>
    </source>
</evidence>
<comment type="similarity">
    <text evidence="2">Belongs to the major facilitator superfamily. Monocarboxylate porter (TC 2.A.1.13) family.</text>
</comment>
<feature type="transmembrane region" description="Helical" evidence="3">
    <location>
        <begin position="106"/>
        <end position="125"/>
    </location>
</feature>
<feature type="transmembrane region" description="Helical" evidence="3">
    <location>
        <begin position="230"/>
        <end position="251"/>
    </location>
</feature>
<dbReference type="PANTHER" id="PTHR11360">
    <property type="entry name" value="MONOCARBOXYLATE TRANSPORTER"/>
    <property type="match status" value="1"/>
</dbReference>
<dbReference type="SUPFAM" id="SSF103473">
    <property type="entry name" value="MFS general substrate transporter"/>
    <property type="match status" value="1"/>
</dbReference>
<organism evidence="5 6">
    <name type="scientific">Lasiosphaeris hirsuta</name>
    <dbReference type="NCBI Taxonomy" id="260670"/>
    <lineage>
        <taxon>Eukaryota</taxon>
        <taxon>Fungi</taxon>
        <taxon>Dikarya</taxon>
        <taxon>Ascomycota</taxon>
        <taxon>Pezizomycotina</taxon>
        <taxon>Sordariomycetes</taxon>
        <taxon>Sordariomycetidae</taxon>
        <taxon>Sordariales</taxon>
        <taxon>Lasiosphaeriaceae</taxon>
        <taxon>Lasiosphaeris</taxon>
    </lineage>
</organism>
<dbReference type="InterPro" id="IPR036259">
    <property type="entry name" value="MFS_trans_sf"/>
</dbReference>